<reference evidence="2 3" key="1">
    <citation type="submission" date="2019-06" db="EMBL/GenBank/DDBJ databases">
        <title>Genomics analysis of Aphanomyces spp. identifies a new class of oomycete effector associated with host adaptation.</title>
        <authorList>
            <person name="Gaulin E."/>
        </authorList>
    </citation>
    <scope>NUCLEOTIDE SEQUENCE [LARGE SCALE GENOMIC DNA]</scope>
    <source>
        <strain evidence="2 3">E</strain>
    </source>
</reference>
<dbReference type="PANTHER" id="PTHR31827:SF1">
    <property type="entry name" value="EMB|CAB89363.1"/>
    <property type="match status" value="1"/>
</dbReference>
<proteinExistence type="predicted"/>
<dbReference type="InterPro" id="IPR056866">
    <property type="entry name" value="Znf_WRKY19"/>
</dbReference>
<protein>
    <recommendedName>
        <fullName evidence="1">WRKY19-like zinc finger domain-containing protein</fullName>
    </recommendedName>
</protein>
<dbReference type="Pfam" id="PF24906">
    <property type="entry name" value="Zf_WRKY19"/>
    <property type="match status" value="2"/>
</dbReference>
<name>A0A6A4ZE37_APHAT</name>
<feature type="domain" description="WRKY19-like zinc finger" evidence="1">
    <location>
        <begin position="116"/>
        <end position="138"/>
    </location>
</feature>
<evidence type="ECO:0000313" key="3">
    <source>
        <dbReference type="Proteomes" id="UP000469452"/>
    </source>
</evidence>
<dbReference type="Proteomes" id="UP000469452">
    <property type="component" value="Unassembled WGS sequence"/>
</dbReference>
<accession>A0A6A4ZE37</accession>
<dbReference type="EMBL" id="VJMI01020053">
    <property type="protein sequence ID" value="KAF0705615.1"/>
    <property type="molecule type" value="Genomic_DNA"/>
</dbReference>
<evidence type="ECO:0000313" key="2">
    <source>
        <dbReference type="EMBL" id="KAF0705615.1"/>
    </source>
</evidence>
<dbReference type="PANTHER" id="PTHR31827">
    <property type="entry name" value="EMB|CAB89363.1"/>
    <property type="match status" value="1"/>
</dbReference>
<feature type="domain" description="WRKY19-like zinc finger" evidence="1">
    <location>
        <begin position="139"/>
        <end position="162"/>
    </location>
</feature>
<dbReference type="VEuPathDB" id="FungiDB:H257_14229"/>
<evidence type="ECO:0000259" key="1">
    <source>
        <dbReference type="Pfam" id="PF24906"/>
    </source>
</evidence>
<gene>
    <name evidence="2" type="ORF">AaE_014441</name>
</gene>
<sequence length="201" mass="21862">METRAFSTSVMNMTSLCDDVGPFDGYALTSLDDLPGISMLDFPCEDPFPLLNSSHVLPNNTRRPPIRKLCAKQGCVKFARCQGMCTQHGGRRYCGIHGCPRVAQFAGKCTTHGGTKPCDVPGCLKSMQSRGKCKAHGGGVRCQAPDCAKGSISNGFCRGHGGGLRCVVTRCTKWAQRERMCVRHHHDYSTADNSAVQMMQM</sequence>
<dbReference type="AlphaFoldDB" id="A0A6A4ZE37"/>
<organism evidence="2 3">
    <name type="scientific">Aphanomyces astaci</name>
    <name type="common">Crayfish plague agent</name>
    <dbReference type="NCBI Taxonomy" id="112090"/>
    <lineage>
        <taxon>Eukaryota</taxon>
        <taxon>Sar</taxon>
        <taxon>Stramenopiles</taxon>
        <taxon>Oomycota</taxon>
        <taxon>Saprolegniomycetes</taxon>
        <taxon>Saprolegniales</taxon>
        <taxon>Verrucalvaceae</taxon>
        <taxon>Aphanomyces</taxon>
    </lineage>
</organism>
<comment type="caution">
    <text evidence="2">The sequence shown here is derived from an EMBL/GenBank/DDBJ whole genome shotgun (WGS) entry which is preliminary data.</text>
</comment>